<evidence type="ECO:0000313" key="2">
    <source>
        <dbReference type="Proteomes" id="UP000559653"/>
    </source>
</evidence>
<evidence type="ECO:0000313" key="1">
    <source>
        <dbReference type="EMBL" id="MBA4452987.1"/>
    </source>
</evidence>
<proteinExistence type="predicted"/>
<organism evidence="1 2">
    <name type="scientific">Candidatus Nitrosomaritimum aestuariumsis</name>
    <dbReference type="NCBI Taxonomy" id="3342354"/>
    <lineage>
        <taxon>Archaea</taxon>
        <taxon>Nitrososphaerota</taxon>
        <taxon>Nitrososphaeria</taxon>
        <taxon>Nitrosopumilales</taxon>
        <taxon>Nitrosopumilaceae</taxon>
        <taxon>Candidatus Nitrosomaritimum</taxon>
    </lineage>
</organism>
<name>A0AC60VZZ8_9ARCH</name>
<reference evidence="1 2" key="1">
    <citation type="journal article" date="2020" name="Appl. Environ. Microbiol.">
        <title>Genomic Characteristics of a Novel Species of Ammonia-Oxidizing Archaea from the Jiulong River Estuary.</title>
        <authorList>
            <person name="Zou D."/>
            <person name="Wan R."/>
            <person name="Han L."/>
            <person name="Xu M.N."/>
            <person name="Liu Y."/>
            <person name="Liu H."/>
            <person name="Kao S.J."/>
            <person name="Li M."/>
        </authorList>
    </citation>
    <scope>NUCLEOTIDE SEQUENCE [LARGE SCALE GENOMIC DNA]</scope>
    <source>
        <strain evidence="1">W1bin1</strain>
    </source>
</reference>
<comment type="caution">
    <text evidence="1">The sequence shown here is derived from an EMBL/GenBank/DDBJ whole genome shotgun (WGS) entry which is preliminary data.</text>
</comment>
<dbReference type="EMBL" id="JACEMZ010000060">
    <property type="protein sequence ID" value="MBA4452987.1"/>
    <property type="molecule type" value="Genomic_DNA"/>
</dbReference>
<sequence>MSFDLEKKFLTMYPEYETPSKGQSLKRKKLKNSKNKKNSKQSYRFIDKKINESTFNEGLTHYRN</sequence>
<gene>
    <name evidence="1" type="ORF">H2B03_07480</name>
</gene>
<accession>A0AC60VZZ8</accession>
<dbReference type="Proteomes" id="UP000559653">
    <property type="component" value="Unassembled WGS sequence"/>
</dbReference>
<protein>
    <submittedName>
        <fullName evidence="1">Uncharacterized protein</fullName>
    </submittedName>
</protein>